<keyword evidence="2" id="KW-0560">Oxidoreductase</keyword>
<evidence type="ECO:0000259" key="3">
    <source>
        <dbReference type="SMART" id="SM00822"/>
    </source>
</evidence>
<gene>
    <name evidence="4" type="ORF">DJ013_20525</name>
</gene>
<dbReference type="Gene3D" id="3.40.50.720">
    <property type="entry name" value="NAD(P)-binding Rossmann-like Domain"/>
    <property type="match status" value="1"/>
</dbReference>
<sequence length="245" mass="26140">MKTVLVTGGAGEIGSAISKKFAENGYAVIITYNSNAAKAETVKAALPGENHSIFHAPNINPEKISALKHFVVEKYGRLDVLVNNAGITTPVPHDDLDALSDEWIDKIMQTNFRGSFAMVRAMKDLLVQSAGTETSLIVNISSIAGIYGIGSNVAYCASKAAVDSMTRSLARALAPKVRVVSVSPGFVEGEYTKSFDPKFLQNQMENTPLERFAQGEDVANAVFSVASHLTFSTGNIITVDGGRLL</sequence>
<dbReference type="KEGG" id="als:DJ013_20525"/>
<dbReference type="PRINTS" id="PR00081">
    <property type="entry name" value="GDHRDH"/>
</dbReference>
<keyword evidence="5" id="KW-1185">Reference proteome</keyword>
<dbReference type="SUPFAM" id="SSF51735">
    <property type="entry name" value="NAD(P)-binding Rossmann-fold domains"/>
    <property type="match status" value="1"/>
</dbReference>
<dbReference type="InterPro" id="IPR057326">
    <property type="entry name" value="KR_dom"/>
</dbReference>
<evidence type="ECO:0000313" key="4">
    <source>
        <dbReference type="EMBL" id="AWW00431.1"/>
    </source>
</evidence>
<feature type="domain" description="Ketoreductase" evidence="3">
    <location>
        <begin position="2"/>
        <end position="190"/>
    </location>
</feature>
<dbReference type="PANTHER" id="PTHR43639">
    <property type="entry name" value="OXIDOREDUCTASE, SHORT-CHAIN DEHYDROGENASE/REDUCTASE FAMILY (AFU_ORTHOLOGUE AFUA_5G02870)"/>
    <property type="match status" value="1"/>
</dbReference>
<evidence type="ECO:0000313" key="5">
    <source>
        <dbReference type="Proteomes" id="UP000249873"/>
    </source>
</evidence>
<name>A0A2Z4GGM4_9BACT</name>
<evidence type="ECO:0000256" key="1">
    <source>
        <dbReference type="ARBA" id="ARBA00006484"/>
    </source>
</evidence>
<accession>A0A2Z4GGM4</accession>
<dbReference type="OrthoDB" id="9804774at2"/>
<dbReference type="InterPro" id="IPR020904">
    <property type="entry name" value="Sc_DH/Rdtase_CS"/>
</dbReference>
<dbReference type="FunFam" id="3.40.50.720:FF:000084">
    <property type="entry name" value="Short-chain dehydrogenase reductase"/>
    <property type="match status" value="1"/>
</dbReference>
<dbReference type="RefSeq" id="WP_111373797.1">
    <property type="nucleotide sequence ID" value="NZ_CP029480.1"/>
</dbReference>
<organism evidence="4 5">
    <name type="scientific">Arcticibacterium luteifluviistationis</name>
    <dbReference type="NCBI Taxonomy" id="1784714"/>
    <lineage>
        <taxon>Bacteria</taxon>
        <taxon>Pseudomonadati</taxon>
        <taxon>Bacteroidota</taxon>
        <taxon>Cytophagia</taxon>
        <taxon>Cytophagales</taxon>
        <taxon>Leadbetterellaceae</taxon>
        <taxon>Arcticibacterium</taxon>
    </lineage>
</organism>
<dbReference type="GO" id="GO:0016491">
    <property type="term" value="F:oxidoreductase activity"/>
    <property type="evidence" value="ECO:0007669"/>
    <property type="project" value="UniProtKB-KW"/>
</dbReference>
<reference evidence="4 5" key="1">
    <citation type="submission" date="2018-05" db="EMBL/GenBank/DDBJ databases">
        <title>Complete genome sequence of Arcticibacterium luteifluviistationis SM1504T, a cytophagaceae bacterium isolated from Arctic surface seawater.</title>
        <authorList>
            <person name="Li Y."/>
            <person name="Qin Q.-L."/>
        </authorList>
    </citation>
    <scope>NUCLEOTIDE SEQUENCE [LARGE SCALE GENOMIC DNA]</scope>
    <source>
        <strain evidence="4 5">SM1504</strain>
    </source>
</reference>
<dbReference type="SMART" id="SM00822">
    <property type="entry name" value="PKS_KR"/>
    <property type="match status" value="1"/>
</dbReference>
<dbReference type="PROSITE" id="PS00061">
    <property type="entry name" value="ADH_SHORT"/>
    <property type="match status" value="1"/>
</dbReference>
<dbReference type="InterPro" id="IPR036291">
    <property type="entry name" value="NAD(P)-bd_dom_sf"/>
</dbReference>
<proteinExistence type="inferred from homology"/>
<dbReference type="AlphaFoldDB" id="A0A2Z4GGM4"/>
<dbReference type="PANTHER" id="PTHR43639:SF1">
    <property type="entry name" value="SHORT-CHAIN DEHYDROGENASE_REDUCTASE FAMILY PROTEIN"/>
    <property type="match status" value="1"/>
</dbReference>
<dbReference type="PRINTS" id="PR00080">
    <property type="entry name" value="SDRFAMILY"/>
</dbReference>
<dbReference type="CDD" id="cd05233">
    <property type="entry name" value="SDR_c"/>
    <property type="match status" value="1"/>
</dbReference>
<dbReference type="EMBL" id="CP029480">
    <property type="protein sequence ID" value="AWW00431.1"/>
    <property type="molecule type" value="Genomic_DNA"/>
</dbReference>
<evidence type="ECO:0000256" key="2">
    <source>
        <dbReference type="ARBA" id="ARBA00023002"/>
    </source>
</evidence>
<dbReference type="InterPro" id="IPR002347">
    <property type="entry name" value="SDR_fam"/>
</dbReference>
<dbReference type="Proteomes" id="UP000249873">
    <property type="component" value="Chromosome"/>
</dbReference>
<comment type="similarity">
    <text evidence="1">Belongs to the short-chain dehydrogenases/reductases (SDR) family.</text>
</comment>
<protein>
    <submittedName>
        <fullName evidence="4">Short-chain dehydrogenase</fullName>
    </submittedName>
</protein>
<dbReference type="Pfam" id="PF13561">
    <property type="entry name" value="adh_short_C2"/>
    <property type="match status" value="1"/>
</dbReference>